<dbReference type="EMBL" id="CM008048">
    <property type="protein sequence ID" value="PVH61849.1"/>
    <property type="molecule type" value="Genomic_DNA"/>
</dbReference>
<dbReference type="AlphaFoldDB" id="A0A2T8KI80"/>
<reference evidence="2" key="1">
    <citation type="submission" date="2018-04" db="EMBL/GenBank/DDBJ databases">
        <title>WGS assembly of Panicum hallii.</title>
        <authorList>
            <person name="Lovell J."/>
            <person name="Jenkins J."/>
            <person name="Lowry D."/>
            <person name="Mamidi S."/>
            <person name="Sreedasyam A."/>
            <person name="Weng X."/>
            <person name="Barry K."/>
            <person name="Bonette J."/>
            <person name="Campitelli B."/>
            <person name="Daum C."/>
            <person name="Gordon S."/>
            <person name="Gould B."/>
            <person name="Lipzen A."/>
            <person name="Macqueen A."/>
            <person name="Palacio-Mejia J."/>
            <person name="Plott C."/>
            <person name="Shakirov E."/>
            <person name="Shu S."/>
            <person name="Yoshinaga Y."/>
            <person name="Zane M."/>
            <person name="Rokhsar D."/>
            <person name="Grimwood J."/>
            <person name="Schmutz J."/>
            <person name="Juenger T."/>
        </authorList>
    </citation>
    <scope>NUCLEOTIDE SEQUENCE [LARGE SCALE GENOMIC DNA]</scope>
    <source>
        <strain evidence="2">FIL2</strain>
    </source>
</reference>
<evidence type="ECO:0000313" key="2">
    <source>
        <dbReference type="EMBL" id="PVH61849.1"/>
    </source>
</evidence>
<keyword evidence="1" id="KW-0812">Transmembrane</keyword>
<dbReference type="Proteomes" id="UP000243499">
    <property type="component" value="Chromosome 3"/>
</dbReference>
<feature type="transmembrane region" description="Helical" evidence="1">
    <location>
        <begin position="7"/>
        <end position="26"/>
    </location>
</feature>
<name>A0A2T8KI80_9POAL</name>
<keyword evidence="1" id="KW-1133">Transmembrane helix</keyword>
<sequence length="53" mass="6157">MQAEQLKLWSCCFASLCVCSMMYPFYTLDITYFFYVCFFCSLLLTNSPATVLV</sequence>
<proteinExistence type="predicted"/>
<protein>
    <submittedName>
        <fullName evidence="2">Uncharacterized protein</fullName>
    </submittedName>
</protein>
<evidence type="ECO:0000256" key="1">
    <source>
        <dbReference type="SAM" id="Phobius"/>
    </source>
</evidence>
<organism evidence="2">
    <name type="scientific">Panicum hallii</name>
    <dbReference type="NCBI Taxonomy" id="206008"/>
    <lineage>
        <taxon>Eukaryota</taxon>
        <taxon>Viridiplantae</taxon>
        <taxon>Streptophyta</taxon>
        <taxon>Embryophyta</taxon>
        <taxon>Tracheophyta</taxon>
        <taxon>Spermatophyta</taxon>
        <taxon>Magnoliopsida</taxon>
        <taxon>Liliopsida</taxon>
        <taxon>Poales</taxon>
        <taxon>Poaceae</taxon>
        <taxon>PACMAD clade</taxon>
        <taxon>Panicoideae</taxon>
        <taxon>Panicodae</taxon>
        <taxon>Paniceae</taxon>
        <taxon>Panicinae</taxon>
        <taxon>Panicum</taxon>
        <taxon>Panicum sect. Panicum</taxon>
    </lineage>
</organism>
<keyword evidence="1" id="KW-0472">Membrane</keyword>
<dbReference type="Gramene" id="PVH61849">
    <property type="protein sequence ID" value="PVH61849"/>
    <property type="gene ID" value="PAHAL_3G141000"/>
</dbReference>
<feature type="transmembrane region" description="Helical" evidence="1">
    <location>
        <begin position="32"/>
        <end position="52"/>
    </location>
</feature>
<gene>
    <name evidence="2" type="ORF">PAHAL_3G141000</name>
</gene>
<accession>A0A2T8KI80</accession>